<name>A0ABY5BUW6_9LACO</name>
<dbReference type="RefSeq" id="WP_252794750.1">
    <property type="nucleotide sequence ID" value="NZ_CP097121.1"/>
</dbReference>
<accession>A0ABY5BUW6</accession>
<sequence length="99" mass="11294">MTESTKLLPLGSIVILKEGLQKLMIVGRGAVYGDSETGEEKFADYMAVIYPSGIDPETTIFFNQSDIDKVIFKGFSDEEEIRFLDIYAKWKQENYPDEE</sequence>
<protein>
    <submittedName>
        <fullName evidence="1">DUF4176 domain-containing protein</fullName>
    </submittedName>
</protein>
<proteinExistence type="predicted"/>
<dbReference type="Pfam" id="PF13780">
    <property type="entry name" value="DUF4176"/>
    <property type="match status" value="1"/>
</dbReference>
<dbReference type="EMBL" id="CP097121">
    <property type="protein sequence ID" value="USS90290.1"/>
    <property type="molecule type" value="Genomic_DNA"/>
</dbReference>
<dbReference type="Proteomes" id="UP001056164">
    <property type="component" value="Chromosome"/>
</dbReference>
<reference evidence="1" key="1">
    <citation type="submission" date="2022-05" db="EMBL/GenBank/DDBJ databases">
        <authorList>
            <person name="Oliphant S.A."/>
            <person name="Watson-Haigh N.S."/>
            <person name="Sumby K.M."/>
            <person name="Gardner J.M."/>
            <person name="Jiranek V."/>
        </authorList>
    </citation>
    <scope>NUCLEOTIDE SEQUENCE</scope>
    <source>
        <strain evidence="1">KI4_A6</strain>
    </source>
</reference>
<gene>
    <name evidence="1" type="ORF">M3M37_05455</name>
</gene>
<keyword evidence="2" id="KW-1185">Reference proteome</keyword>
<dbReference type="InterPro" id="IPR025233">
    <property type="entry name" value="DUF4176"/>
</dbReference>
<evidence type="ECO:0000313" key="2">
    <source>
        <dbReference type="Proteomes" id="UP001056164"/>
    </source>
</evidence>
<evidence type="ECO:0000313" key="1">
    <source>
        <dbReference type="EMBL" id="USS90290.1"/>
    </source>
</evidence>
<organism evidence="1 2">
    <name type="scientific">Fructilactobacillus carniphilus</name>
    <dbReference type="NCBI Taxonomy" id="2940297"/>
    <lineage>
        <taxon>Bacteria</taxon>
        <taxon>Bacillati</taxon>
        <taxon>Bacillota</taxon>
        <taxon>Bacilli</taxon>
        <taxon>Lactobacillales</taxon>
        <taxon>Lactobacillaceae</taxon>
        <taxon>Fructilactobacillus</taxon>
    </lineage>
</organism>